<evidence type="ECO:0000256" key="1">
    <source>
        <dbReference type="ARBA" id="ARBA00002190"/>
    </source>
</evidence>
<evidence type="ECO:0000313" key="9">
    <source>
        <dbReference type="EMBL" id="KPP93515.1"/>
    </source>
</evidence>
<keyword evidence="4 6" id="KW-0238">DNA-binding</keyword>
<dbReference type="Proteomes" id="UP000182045">
    <property type="component" value="Unassembled WGS sequence"/>
</dbReference>
<dbReference type="EMBL" id="LJSG01000008">
    <property type="protein sequence ID" value="KPP93515.1"/>
    <property type="molecule type" value="Genomic_DNA"/>
</dbReference>
<evidence type="ECO:0000256" key="5">
    <source>
        <dbReference type="ARBA" id="ARBA00023172"/>
    </source>
</evidence>
<sequence length="442" mass="48778">MSEPAENLPDDPAELRAMIAALQAENARIAAENAKISATLRVHDQLIQALLGDAGLMKELKIKLMERMLGAELTAHLGYEEGESAPSSQSNRRNGTSAKVLKGQDGELPVAFPRDRDSSFEPELVKKGQTRIDGMDDKIIGLYAAGLTVRDIQAHLLDLYGPKVSPDLISRVTDAVLDEVREWQSRALERMYPIVIFDALRVKSRDADSRTVKNMAVYVALGVTRDGSREVLGLWIAENEGAKFWLSVMNELKNRGLQDILIAVVDGLKAFPDAITAAFPETLVQTCIVHLVRHSLNFCSWKDRKAVAADLRRIYSAPTADMAEAELDASEGKWAGKYASIVPAWRRAWQEVIPFFAFDPAIRKIIYTTNAIESLNRVIRKSIKTRGSFPTVEAATKLIYHQLSRVSLERRPGVCASPARGARAEPKIMSGVRRSPVCSGCS</sequence>
<keyword evidence="11" id="KW-1185">Reference proteome</keyword>
<dbReference type="Pfam" id="PF00872">
    <property type="entry name" value="Transposase_mut"/>
    <property type="match status" value="1"/>
</dbReference>
<evidence type="ECO:0000313" key="11">
    <source>
        <dbReference type="Proteomes" id="UP000182045"/>
    </source>
</evidence>
<feature type="compositionally biased region" description="Polar residues" evidence="7">
    <location>
        <begin position="85"/>
        <end position="97"/>
    </location>
</feature>
<dbReference type="GO" id="GO:0004803">
    <property type="term" value="F:transposase activity"/>
    <property type="evidence" value="ECO:0007669"/>
    <property type="project" value="UniProtKB-UniRule"/>
</dbReference>
<reference evidence="9 10" key="1">
    <citation type="submission" date="2015-09" db="EMBL/GenBank/DDBJ databases">
        <title>Identification and resolution of microdiversity through metagenomic sequencing of parallel consortia.</title>
        <authorList>
            <person name="Nelson W.C."/>
            <person name="Romine M.F."/>
            <person name="Lindemann S.R."/>
        </authorList>
    </citation>
    <scope>NUCLEOTIDE SEQUENCE [LARGE SCALE GENOMIC DNA]</scope>
    <source>
        <strain evidence="9">HL-91</strain>
    </source>
</reference>
<evidence type="ECO:0000256" key="4">
    <source>
        <dbReference type="ARBA" id="ARBA00023125"/>
    </source>
</evidence>
<dbReference type="GO" id="GO:0003677">
    <property type="term" value="F:DNA binding"/>
    <property type="evidence" value="ECO:0007669"/>
    <property type="project" value="UniProtKB-UniRule"/>
</dbReference>
<feature type="region of interest" description="Disordered" evidence="7">
    <location>
        <begin position="81"/>
        <end position="100"/>
    </location>
</feature>
<evidence type="ECO:0000256" key="6">
    <source>
        <dbReference type="RuleBase" id="RU365089"/>
    </source>
</evidence>
<comment type="caution">
    <text evidence="9">The sequence shown here is derived from an EMBL/GenBank/DDBJ whole genome shotgun (WGS) entry which is preliminary data.</text>
</comment>
<evidence type="ECO:0000256" key="2">
    <source>
        <dbReference type="ARBA" id="ARBA00010961"/>
    </source>
</evidence>
<dbReference type="EMBL" id="FBYC01000004">
    <property type="protein sequence ID" value="CUX80529.1"/>
    <property type="molecule type" value="Genomic_DNA"/>
</dbReference>
<proteinExistence type="inferred from homology"/>
<keyword evidence="3 6" id="KW-0815">Transposition</keyword>
<gene>
    <name evidence="8" type="ORF">Ga0058931_1188</name>
    <name evidence="9" type="ORF">HLUCCA05_11105</name>
</gene>
<dbReference type="NCBIfam" id="NF033543">
    <property type="entry name" value="transpos_IS256"/>
    <property type="match status" value="1"/>
</dbReference>
<dbReference type="Proteomes" id="UP000050413">
    <property type="component" value="Unassembled WGS sequence"/>
</dbReference>
<comment type="similarity">
    <text evidence="2 6">Belongs to the transposase mutator family.</text>
</comment>
<dbReference type="AlphaFoldDB" id="A0A0P7X0P6"/>
<organism evidence="9 10">
    <name type="scientific">Roseibaca calidilacus</name>
    <dbReference type="NCBI Taxonomy" id="1666912"/>
    <lineage>
        <taxon>Bacteria</taxon>
        <taxon>Pseudomonadati</taxon>
        <taxon>Pseudomonadota</taxon>
        <taxon>Alphaproteobacteria</taxon>
        <taxon>Rhodobacterales</taxon>
        <taxon>Paracoccaceae</taxon>
        <taxon>Roseinatronobacter</taxon>
    </lineage>
</organism>
<accession>A0A0P7X0P6</accession>
<protein>
    <recommendedName>
        <fullName evidence="6">Mutator family transposase</fullName>
    </recommendedName>
</protein>
<reference evidence="8 11" key="2">
    <citation type="submission" date="2016-01" db="EMBL/GenBank/DDBJ databases">
        <authorList>
            <person name="Varghese N."/>
        </authorList>
    </citation>
    <scope>NUCLEOTIDE SEQUENCE [LARGE SCALE GENOMIC DNA]</scope>
    <source>
        <strain evidence="8 11">HL-91</strain>
    </source>
</reference>
<dbReference type="PANTHER" id="PTHR33217">
    <property type="entry name" value="TRANSPOSASE FOR INSERTION SEQUENCE ELEMENT IS1081"/>
    <property type="match status" value="1"/>
</dbReference>
<dbReference type="GO" id="GO:0006313">
    <property type="term" value="P:DNA transposition"/>
    <property type="evidence" value="ECO:0007669"/>
    <property type="project" value="UniProtKB-UniRule"/>
</dbReference>
<dbReference type="STRING" id="1666912.Ga0058931_1188"/>
<keyword evidence="5 6" id="KW-0233">DNA recombination</keyword>
<name>A0A0P7X0P6_9RHOB</name>
<evidence type="ECO:0000256" key="7">
    <source>
        <dbReference type="SAM" id="MobiDB-lite"/>
    </source>
</evidence>
<evidence type="ECO:0000313" key="10">
    <source>
        <dbReference type="Proteomes" id="UP000050413"/>
    </source>
</evidence>
<dbReference type="InterPro" id="IPR001207">
    <property type="entry name" value="Transposase_mutator"/>
</dbReference>
<evidence type="ECO:0000313" key="8">
    <source>
        <dbReference type="EMBL" id="CUX80529.1"/>
    </source>
</evidence>
<comment type="function">
    <text evidence="1 6">Required for the transposition of the insertion element.</text>
</comment>
<dbReference type="PATRIC" id="fig|1666912.4.peg.2408"/>
<keyword evidence="6" id="KW-0814">Transposable element</keyword>
<dbReference type="PANTHER" id="PTHR33217:SF5">
    <property type="entry name" value="MUTATOR FAMILY TRANSPOSASE"/>
    <property type="match status" value="1"/>
</dbReference>
<evidence type="ECO:0000256" key="3">
    <source>
        <dbReference type="ARBA" id="ARBA00022578"/>
    </source>
</evidence>